<dbReference type="Proteomes" id="UP001341840">
    <property type="component" value="Unassembled WGS sequence"/>
</dbReference>
<name>A0ABU6VZT8_9FABA</name>
<proteinExistence type="predicted"/>
<evidence type="ECO:0000313" key="1">
    <source>
        <dbReference type="EMBL" id="MED6178437.1"/>
    </source>
</evidence>
<feature type="non-terminal residue" evidence="1">
    <location>
        <position position="1"/>
    </location>
</feature>
<keyword evidence="2" id="KW-1185">Reference proteome</keyword>
<organism evidence="1 2">
    <name type="scientific">Stylosanthes scabra</name>
    <dbReference type="NCBI Taxonomy" id="79078"/>
    <lineage>
        <taxon>Eukaryota</taxon>
        <taxon>Viridiplantae</taxon>
        <taxon>Streptophyta</taxon>
        <taxon>Embryophyta</taxon>
        <taxon>Tracheophyta</taxon>
        <taxon>Spermatophyta</taxon>
        <taxon>Magnoliopsida</taxon>
        <taxon>eudicotyledons</taxon>
        <taxon>Gunneridae</taxon>
        <taxon>Pentapetalae</taxon>
        <taxon>rosids</taxon>
        <taxon>fabids</taxon>
        <taxon>Fabales</taxon>
        <taxon>Fabaceae</taxon>
        <taxon>Papilionoideae</taxon>
        <taxon>50 kb inversion clade</taxon>
        <taxon>dalbergioids sensu lato</taxon>
        <taxon>Dalbergieae</taxon>
        <taxon>Pterocarpus clade</taxon>
        <taxon>Stylosanthes</taxon>
    </lineage>
</organism>
<dbReference type="EMBL" id="JASCZI010155643">
    <property type="protein sequence ID" value="MED6178437.1"/>
    <property type="molecule type" value="Genomic_DNA"/>
</dbReference>
<sequence length="141" mass="15179">ICPRLGIILIRRVVNNFVPDEFCPGPVPDAVIQALNDESIEDDEGSITSFPCSAGSTSYTPPPSSSIAAMLQDVGTQSSLRCISLAPIKLYNTDDELDNRLDSPLSALGLGIDDSSVAAIKGSRKVLRYQLLRQIWENSVS</sequence>
<accession>A0ABU6VZT8</accession>
<evidence type="ECO:0000313" key="2">
    <source>
        <dbReference type="Proteomes" id="UP001341840"/>
    </source>
</evidence>
<reference evidence="1 2" key="1">
    <citation type="journal article" date="2023" name="Plants (Basel)">
        <title>Bridging the Gap: Combining Genomics and Transcriptomics Approaches to Understand Stylosanthes scabra, an Orphan Legume from the Brazilian Caatinga.</title>
        <authorList>
            <person name="Ferreira-Neto J.R.C."/>
            <person name="da Silva M.D."/>
            <person name="Binneck E."/>
            <person name="de Melo N.F."/>
            <person name="da Silva R.H."/>
            <person name="de Melo A.L.T.M."/>
            <person name="Pandolfi V."/>
            <person name="Bustamante F.O."/>
            <person name="Brasileiro-Vidal A.C."/>
            <person name="Benko-Iseppon A.M."/>
        </authorList>
    </citation>
    <scope>NUCLEOTIDE SEQUENCE [LARGE SCALE GENOMIC DNA]</scope>
    <source>
        <tissue evidence="1">Leaves</tissue>
    </source>
</reference>
<dbReference type="InterPro" id="IPR021827">
    <property type="entry name" value="Nup186/Nup192/Nup205"/>
</dbReference>
<dbReference type="PANTHER" id="PTHR31344">
    <property type="entry name" value="NUCLEAR PORE COMPLEX PROTEIN NUP205"/>
    <property type="match status" value="1"/>
</dbReference>
<protein>
    <submittedName>
        <fullName evidence="1">Uncharacterized protein</fullName>
    </submittedName>
</protein>
<gene>
    <name evidence="1" type="ORF">PIB30_107517</name>
</gene>
<comment type="caution">
    <text evidence="1">The sequence shown here is derived from an EMBL/GenBank/DDBJ whole genome shotgun (WGS) entry which is preliminary data.</text>
</comment>
<dbReference type="PANTHER" id="PTHR31344:SF13">
    <property type="entry name" value="EEIG1_EHBP1 PROTEIN AMINO-TERMINAL DOMAIN PROTEIN"/>
    <property type="match status" value="1"/>
</dbReference>